<protein>
    <recommendedName>
        <fullName evidence="2">isoleucine--tRNA ligase</fullName>
        <ecNumber evidence="2">6.1.1.5</ecNumber>
    </recommendedName>
    <alternativeName>
        <fullName evidence="9">Isoleucyl-tRNA synthetase</fullName>
    </alternativeName>
</protein>
<evidence type="ECO:0000256" key="9">
    <source>
        <dbReference type="ARBA" id="ARBA00032665"/>
    </source>
</evidence>
<dbReference type="InterPro" id="IPR002300">
    <property type="entry name" value="aa-tRNA-synth_Ia"/>
</dbReference>
<dbReference type="PANTHER" id="PTHR42765">
    <property type="entry name" value="SOLEUCYL-TRNA SYNTHETASE"/>
    <property type="match status" value="1"/>
</dbReference>
<reference evidence="15" key="1">
    <citation type="submission" date="2025-08" db="UniProtKB">
        <authorList>
            <consortium name="RefSeq"/>
        </authorList>
    </citation>
    <scope>IDENTIFICATION</scope>
    <source>
        <tissue evidence="15">Whole organism</tissue>
    </source>
</reference>
<evidence type="ECO:0000256" key="7">
    <source>
        <dbReference type="ARBA" id="ARBA00022917"/>
    </source>
</evidence>
<dbReference type="PRINTS" id="PR00984">
    <property type="entry name" value="TRNASYNTHILE"/>
</dbReference>
<evidence type="ECO:0000259" key="13">
    <source>
        <dbReference type="Pfam" id="PF08264"/>
    </source>
</evidence>
<proteinExistence type="inferred from homology"/>
<dbReference type="InterPro" id="IPR033708">
    <property type="entry name" value="Anticodon_Ile_BEm"/>
</dbReference>
<dbReference type="InterPro" id="IPR002301">
    <property type="entry name" value="Ile-tRNA-ligase"/>
</dbReference>
<keyword evidence="4 10" id="KW-0436">Ligase</keyword>
<dbReference type="InterPro" id="IPR014729">
    <property type="entry name" value="Rossmann-like_a/b/a_fold"/>
</dbReference>
<dbReference type="GO" id="GO:0005524">
    <property type="term" value="F:ATP binding"/>
    <property type="evidence" value="ECO:0007669"/>
    <property type="project" value="UniProtKB-KW"/>
</dbReference>
<dbReference type="NCBIfam" id="TIGR00392">
    <property type="entry name" value="ileS"/>
    <property type="match status" value="1"/>
</dbReference>
<dbReference type="Proteomes" id="UP000694843">
    <property type="component" value="Unplaced"/>
</dbReference>
<dbReference type="EC" id="6.1.1.5" evidence="2"/>
<dbReference type="GO" id="GO:0006428">
    <property type="term" value="P:isoleucyl-tRNA aminoacylation"/>
    <property type="evidence" value="ECO:0007669"/>
    <property type="project" value="InterPro"/>
</dbReference>
<dbReference type="PROSITE" id="PS00178">
    <property type="entry name" value="AA_TRNA_LIGASE_I"/>
    <property type="match status" value="1"/>
</dbReference>
<dbReference type="SUPFAM" id="SSF50677">
    <property type="entry name" value="ValRS/IleRS/LeuRS editing domain"/>
    <property type="match status" value="1"/>
</dbReference>
<sequence>MSLLARQSCNLLQNKALSKFICFFHGSQCFSQENVHKNKKPCSQTTRKDKKVPPSSKYQQTVFLPSTKLPLRVKDILEHELQIQKEFEWNKQYERQYMQTERRAEFVLHDGPPYANGSLHIGHALNKILKDITVRQKLIEGFKVHYKPGWDCHGLPIELQAMKMGSSPGAGVKSLSPLELRKISRQFAESCVKEQKKTFERWGVLGDWNNAYLTAQPSYVARQLRLFDRLKKKGLIFQAHMPVFYSPSSRTTLAEAELVYKDDHISPDLTLALRCASFSTRLKETLSSLGADTLHLPVFTTTPWTLPFNRAVCYNPKLPYCLVALSRGDKRVVGLWAKQLLPSIDTTGWHWQHLADINIEELEAVHYHHPLDTSQLCPLLPSDHVTAERGTGLVHTAPAHGQEDYLVGVDHGLQLTSAVGDDGCYEESLGPPLAGLSVLEEGNAAVLSLLDETSKTNQEALVLRAGEMRHSYPYDWRTGKPVMIRATKQWFVNTQAVRDDAMSCLEGVRIFPNDGQGKKNFGQHLQRRHWCISRQRVWGVPLPVFYDACTGDLIEHDDIVKHVSDIIEREGSDAWWRLSERELLPPVLVQSYDARGETLPVKGSDILDIWMDSGVTWQELGGRTADLVIEGLDQYRGWFQSTLVTSVADRGTAPFKRILVHGFPVDEHGRKMSKSAGNMVDPKTIIDGSADIKMRGTDLLRWWVCRTGTLHENPICGENILATYNEEVRRLSSIMRFMLGCLSDYDPAKDAPNFSDLYMFDRFALHRLFAYDQNAWINYELLQYHKVARETVSFITTQLSKLYFPSIKHRLYCLPRNSLERRSAQHVLHCVLQCLLLTMTPIVPHLTHEVARHLTPGESPQLKIRSPLPLEYHNPHLEELLAPCLRVREQLFSLQALSYPALTTTKLDLTLSAVSPAYEALTKLQSESYSDSSILCDILQVASVTIILQSTDNLTEQDDEVSLSISESPLQSCLRCRKVRAALGSELCRECHLYIQNHCSETPAEL</sequence>
<dbReference type="GO" id="GO:0002161">
    <property type="term" value="F:aminoacyl-tRNA deacylase activity"/>
    <property type="evidence" value="ECO:0007669"/>
    <property type="project" value="InterPro"/>
</dbReference>
<keyword evidence="3" id="KW-0963">Cytoplasm</keyword>
<dbReference type="SUPFAM" id="SSF52374">
    <property type="entry name" value="Nucleotidylyl transferase"/>
    <property type="match status" value="1"/>
</dbReference>
<dbReference type="PANTHER" id="PTHR42765:SF1">
    <property type="entry name" value="ISOLEUCINE--TRNA LIGASE, MITOCHONDRIAL"/>
    <property type="match status" value="1"/>
</dbReference>
<name>A0A979FIW2_HYAAZ</name>
<dbReference type="CTD" id="39762"/>
<dbReference type="Gene3D" id="1.10.730.20">
    <property type="match status" value="1"/>
</dbReference>
<dbReference type="OrthoDB" id="10264412at2759"/>
<keyword evidence="6 10" id="KW-0067">ATP-binding</keyword>
<dbReference type="Gene3D" id="1.10.10.830">
    <property type="entry name" value="Ile-tRNA synthetase CP2 domain-like"/>
    <property type="match status" value="1"/>
</dbReference>
<dbReference type="FunFam" id="3.40.50.620:FF:000092">
    <property type="entry name" value="Isoleucine--tRNA ligase"/>
    <property type="match status" value="1"/>
</dbReference>
<keyword evidence="14" id="KW-1185">Reference proteome</keyword>
<feature type="domain" description="Methionyl/Valyl/Leucyl/Isoleucyl-tRNA synthetase anticodon-binding" evidence="13">
    <location>
        <begin position="761"/>
        <end position="853"/>
    </location>
</feature>
<feature type="domain" description="Aminoacyl-tRNA synthetase class Ia" evidence="12">
    <location>
        <begin position="84"/>
        <end position="711"/>
    </location>
</feature>
<evidence type="ECO:0000259" key="12">
    <source>
        <dbReference type="Pfam" id="PF00133"/>
    </source>
</evidence>
<dbReference type="Pfam" id="PF08264">
    <property type="entry name" value="Anticodon_1"/>
    <property type="match status" value="1"/>
</dbReference>
<evidence type="ECO:0000256" key="3">
    <source>
        <dbReference type="ARBA" id="ARBA00022490"/>
    </source>
</evidence>
<evidence type="ECO:0000256" key="11">
    <source>
        <dbReference type="SAM" id="MobiDB-lite"/>
    </source>
</evidence>
<evidence type="ECO:0000256" key="6">
    <source>
        <dbReference type="ARBA" id="ARBA00022840"/>
    </source>
</evidence>
<dbReference type="GO" id="GO:0000049">
    <property type="term" value="F:tRNA binding"/>
    <property type="evidence" value="ECO:0007669"/>
    <property type="project" value="InterPro"/>
</dbReference>
<dbReference type="SUPFAM" id="SSF47323">
    <property type="entry name" value="Anticodon-binding domain of a subclass of class I aminoacyl-tRNA synthetases"/>
    <property type="match status" value="1"/>
</dbReference>
<comment type="similarity">
    <text evidence="1 10">Belongs to the class-I aminoacyl-tRNA synthetase family.</text>
</comment>
<dbReference type="InterPro" id="IPR001412">
    <property type="entry name" value="aa-tRNA-synth_I_CS"/>
</dbReference>
<dbReference type="CDD" id="cd07960">
    <property type="entry name" value="Anticodon_Ia_Ile_BEm"/>
    <property type="match status" value="1"/>
</dbReference>
<dbReference type="InterPro" id="IPR050081">
    <property type="entry name" value="Ile-tRNA_ligase"/>
</dbReference>
<dbReference type="GO" id="GO:0032543">
    <property type="term" value="P:mitochondrial translation"/>
    <property type="evidence" value="ECO:0007669"/>
    <property type="project" value="TreeGrafter"/>
</dbReference>
<gene>
    <name evidence="15" type="primary">LOC108671846</name>
</gene>
<dbReference type="RefSeq" id="XP_047736667.1">
    <property type="nucleotide sequence ID" value="XM_047880711.1"/>
</dbReference>
<evidence type="ECO:0000313" key="15">
    <source>
        <dbReference type="RefSeq" id="XP_047736667.1"/>
    </source>
</evidence>
<evidence type="ECO:0000313" key="14">
    <source>
        <dbReference type="Proteomes" id="UP000694843"/>
    </source>
</evidence>
<dbReference type="GeneID" id="108671846"/>
<accession>A0A979FIW2</accession>
<evidence type="ECO:0000256" key="5">
    <source>
        <dbReference type="ARBA" id="ARBA00022741"/>
    </source>
</evidence>
<dbReference type="InterPro" id="IPR009008">
    <property type="entry name" value="Val/Leu/Ile-tRNA-synth_edit"/>
</dbReference>
<dbReference type="InterPro" id="IPR009080">
    <property type="entry name" value="tRNAsynth_Ia_anticodon-bd"/>
</dbReference>
<dbReference type="InterPro" id="IPR013155">
    <property type="entry name" value="M/V/L/I-tRNA-synth_anticd-bd"/>
</dbReference>
<dbReference type="Pfam" id="PF00133">
    <property type="entry name" value="tRNA-synt_1"/>
    <property type="match status" value="1"/>
</dbReference>
<dbReference type="Gene3D" id="3.90.740.10">
    <property type="entry name" value="Valyl/Leucyl/Isoleucyl-tRNA synthetase, editing domain"/>
    <property type="match status" value="1"/>
</dbReference>
<evidence type="ECO:0000256" key="1">
    <source>
        <dbReference type="ARBA" id="ARBA00005594"/>
    </source>
</evidence>
<evidence type="ECO:0000256" key="2">
    <source>
        <dbReference type="ARBA" id="ARBA00013165"/>
    </source>
</evidence>
<keyword evidence="5 10" id="KW-0547">Nucleotide-binding</keyword>
<dbReference type="AlphaFoldDB" id="A0A979FIW2"/>
<dbReference type="GO" id="GO:0005739">
    <property type="term" value="C:mitochondrion"/>
    <property type="evidence" value="ECO:0007669"/>
    <property type="project" value="TreeGrafter"/>
</dbReference>
<keyword evidence="7 10" id="KW-0648">Protein biosynthesis</keyword>
<evidence type="ECO:0000256" key="10">
    <source>
        <dbReference type="RuleBase" id="RU363035"/>
    </source>
</evidence>
<evidence type="ECO:0000256" key="8">
    <source>
        <dbReference type="ARBA" id="ARBA00023146"/>
    </source>
</evidence>
<feature type="region of interest" description="Disordered" evidence="11">
    <location>
        <begin position="35"/>
        <end position="54"/>
    </location>
</feature>
<organism evidence="14 15">
    <name type="scientific">Hyalella azteca</name>
    <name type="common">Amphipod</name>
    <dbReference type="NCBI Taxonomy" id="294128"/>
    <lineage>
        <taxon>Eukaryota</taxon>
        <taxon>Metazoa</taxon>
        <taxon>Ecdysozoa</taxon>
        <taxon>Arthropoda</taxon>
        <taxon>Crustacea</taxon>
        <taxon>Multicrustacea</taxon>
        <taxon>Malacostraca</taxon>
        <taxon>Eumalacostraca</taxon>
        <taxon>Peracarida</taxon>
        <taxon>Amphipoda</taxon>
        <taxon>Senticaudata</taxon>
        <taxon>Talitrida</taxon>
        <taxon>Talitroidea</taxon>
        <taxon>Hyalellidae</taxon>
        <taxon>Hyalella</taxon>
    </lineage>
</organism>
<evidence type="ECO:0000256" key="4">
    <source>
        <dbReference type="ARBA" id="ARBA00022598"/>
    </source>
</evidence>
<keyword evidence="8 10" id="KW-0030">Aminoacyl-tRNA synthetase</keyword>
<dbReference type="GO" id="GO:0004822">
    <property type="term" value="F:isoleucine-tRNA ligase activity"/>
    <property type="evidence" value="ECO:0007669"/>
    <property type="project" value="UniProtKB-EC"/>
</dbReference>
<dbReference type="Gene3D" id="3.40.50.620">
    <property type="entry name" value="HUPs"/>
    <property type="match status" value="2"/>
</dbReference>